<dbReference type="Proteomes" id="UP001221411">
    <property type="component" value="Unassembled WGS sequence"/>
</dbReference>
<reference evidence="1 2" key="1">
    <citation type="submission" date="2022-11" db="EMBL/GenBank/DDBJ databases">
        <title>Minimal conservation of predation-associated metabolite biosynthetic gene clusters underscores biosynthetic potential of Myxococcota including descriptions for ten novel species: Archangium lansinium sp. nov., Myxococcus landrumus sp. nov., Nannocystis bai.</title>
        <authorList>
            <person name="Ahearne A."/>
            <person name="Stevens C."/>
            <person name="Dowd S."/>
        </authorList>
    </citation>
    <scope>NUCLEOTIDE SEQUENCE [LARGE SCALE GENOMIC DNA]</scope>
    <source>
        <strain evidence="1 2">RJM3</strain>
    </source>
</reference>
<dbReference type="EMBL" id="JAQNDO010000001">
    <property type="protein sequence ID" value="MDC0746420.1"/>
    <property type="molecule type" value="Genomic_DNA"/>
</dbReference>
<proteinExistence type="predicted"/>
<protein>
    <submittedName>
        <fullName evidence="1">Uncharacterized protein</fullName>
    </submittedName>
</protein>
<evidence type="ECO:0000313" key="2">
    <source>
        <dbReference type="Proteomes" id="UP001221411"/>
    </source>
</evidence>
<accession>A0ABT5EX81</accession>
<organism evidence="1 2">
    <name type="scientific">Polyangium mundeleinium</name>
    <dbReference type="NCBI Taxonomy" id="2995306"/>
    <lineage>
        <taxon>Bacteria</taxon>
        <taxon>Pseudomonadati</taxon>
        <taxon>Myxococcota</taxon>
        <taxon>Polyangia</taxon>
        <taxon>Polyangiales</taxon>
        <taxon>Polyangiaceae</taxon>
        <taxon>Polyangium</taxon>
    </lineage>
</organism>
<gene>
    <name evidence="1" type="ORF">POL67_34140</name>
</gene>
<sequence>MLSLDVDTKAPSDILDSIRSLVGDAAKETPSGEFEFDEGKTVVSPMKGARMVLHGRMAHR</sequence>
<comment type="caution">
    <text evidence="1">The sequence shown here is derived from an EMBL/GenBank/DDBJ whole genome shotgun (WGS) entry which is preliminary data.</text>
</comment>
<name>A0ABT5EX81_9BACT</name>
<evidence type="ECO:0000313" key="1">
    <source>
        <dbReference type="EMBL" id="MDC0746420.1"/>
    </source>
</evidence>
<dbReference type="RefSeq" id="WP_271924802.1">
    <property type="nucleotide sequence ID" value="NZ_JAQNDO010000001.1"/>
</dbReference>
<keyword evidence="2" id="KW-1185">Reference proteome</keyword>